<dbReference type="eggNOG" id="COG4387">
    <property type="taxonomic scope" value="Bacteria"/>
</dbReference>
<evidence type="ECO:0000256" key="1">
    <source>
        <dbReference type="SAM" id="MobiDB-lite"/>
    </source>
</evidence>
<evidence type="ECO:0008006" key="4">
    <source>
        <dbReference type="Google" id="ProtNLM"/>
    </source>
</evidence>
<protein>
    <recommendedName>
        <fullName evidence="4">DUF1320 domain-containing protein</fullName>
    </recommendedName>
</protein>
<sequence>MAFLTQTELITVAPLEIVKLINNDDENITDEIITESIDIMKSYLFKYYDTKKIFEAESDARSKVILKYLKDIVIHEIYKRRSSRYNETAKADYDEAMLWLDKVAKGSIDVDLPTNNEDEDNQNASSFMRTGGRKSYRNHW</sequence>
<reference evidence="3" key="2">
    <citation type="journal article" date="2011" name="Stand. Genomic Sci.">
        <title>Complete genome sequence of Weeksella virosa type strain (9751T).</title>
        <authorList>
            <person name="Lang E."/>
            <person name="Teshima H."/>
            <person name="Lucas S."/>
            <person name="Lapidus A."/>
            <person name="Hammon N."/>
            <person name="Deshpande S."/>
            <person name="Nolan M."/>
            <person name="Cheng J."/>
            <person name="Pitluck S."/>
            <person name="Liolios K."/>
            <person name="Pagani I."/>
            <person name="Mikhailova N."/>
            <person name="Ivanova N."/>
            <person name="Mavromatis K."/>
            <person name="Pati A."/>
            <person name="Tapia R."/>
            <person name="Han C."/>
            <person name="Goodwin L."/>
            <person name="Chen A."/>
            <person name="Palaniappan K."/>
            <person name="Land M."/>
            <person name="Hauser L."/>
            <person name="Chang Y."/>
            <person name="Jeffries C."/>
            <person name="Brambilla E."/>
            <person name="Kopitz M."/>
            <person name="Rohde M."/>
            <person name="Goker M."/>
            <person name="Tindall B."/>
            <person name="Detter J."/>
            <person name="Woyke T."/>
            <person name="Bristow J."/>
            <person name="Eisen J."/>
            <person name="Markowitz V."/>
            <person name="Hugenholtz P."/>
            <person name="Klenk H."/>
            <person name="Kyrpides N."/>
        </authorList>
    </citation>
    <scope>NUCLEOTIDE SEQUENCE [LARGE SCALE GENOMIC DNA]</scope>
    <source>
        <strain evidence="3">ATCC 43766 / DSM 16922 / JCM 21250 / NBRC 16016 / NCTC 11634 / CL345/78</strain>
    </source>
</reference>
<dbReference type="RefSeq" id="WP_013597238.1">
    <property type="nucleotide sequence ID" value="NC_015144.1"/>
</dbReference>
<name>F0P2V6_WEEVC</name>
<dbReference type="STRING" id="865938.Weevi_0120"/>
<dbReference type="EMBL" id="CP002455">
    <property type="protein sequence ID" value="ADX66846.1"/>
    <property type="molecule type" value="Genomic_DNA"/>
</dbReference>
<dbReference type="OrthoDB" id="881590at2"/>
<reference evidence="2 3" key="1">
    <citation type="journal article" date="2011" name="Stand. Genomic Sci.">
        <title>Complete genome sequence of Weeksella virosa type strain (9751).</title>
        <authorList>
            <person name="Lang E."/>
            <person name="Teshima H."/>
            <person name="Lucas S."/>
            <person name="Lapidus A."/>
            <person name="Hammon N."/>
            <person name="Deshpande S."/>
            <person name="Nolan M."/>
            <person name="Cheng J.F."/>
            <person name="Pitluck S."/>
            <person name="Liolios K."/>
            <person name="Pagani I."/>
            <person name="Mikhailova N."/>
            <person name="Ivanova N."/>
            <person name="Mavromatis K."/>
            <person name="Pati A."/>
            <person name="Tapia R."/>
            <person name="Han C."/>
            <person name="Goodwin L."/>
            <person name="Chen A."/>
            <person name="Palaniappan K."/>
            <person name="Land M."/>
            <person name="Hauser L."/>
            <person name="Chang Y.J."/>
            <person name="Jeffries C.D."/>
            <person name="Brambilla E.M."/>
            <person name="Kopitz M."/>
            <person name="Rohde M."/>
            <person name="Goker M."/>
            <person name="Tindall B.J."/>
            <person name="Detter J.C."/>
            <person name="Woyke T."/>
            <person name="Bristow J."/>
            <person name="Eisen J.A."/>
            <person name="Markowitz V."/>
            <person name="Hugenholtz P."/>
            <person name="Klenk H.P."/>
            <person name="Kyrpides N.C."/>
        </authorList>
    </citation>
    <scope>NUCLEOTIDE SEQUENCE [LARGE SCALE GENOMIC DNA]</scope>
    <source>
        <strain evidence="3">ATCC 43766 / DSM 16922 / JCM 21250 / NBRC 16016 / NCTC 11634 / CL345/78</strain>
    </source>
</reference>
<dbReference type="HOGENOM" id="CLU_123734_0_0_10"/>
<feature type="compositionally biased region" description="Basic residues" evidence="1">
    <location>
        <begin position="131"/>
        <end position="140"/>
    </location>
</feature>
<evidence type="ECO:0000313" key="3">
    <source>
        <dbReference type="Proteomes" id="UP000008641"/>
    </source>
</evidence>
<organism evidence="2 3">
    <name type="scientific">Weeksella virosa (strain ATCC 43766 / DSM 16922 / JCM 21250 / CCUG 30538 / CDC 9751 / IAM 14551 / NBRC 16016 / NCTC 11634 / CL345/78)</name>
    <dbReference type="NCBI Taxonomy" id="865938"/>
    <lineage>
        <taxon>Bacteria</taxon>
        <taxon>Pseudomonadati</taxon>
        <taxon>Bacteroidota</taxon>
        <taxon>Flavobacteriia</taxon>
        <taxon>Flavobacteriales</taxon>
        <taxon>Weeksellaceae</taxon>
        <taxon>Weeksella</taxon>
    </lineage>
</organism>
<dbReference type="Proteomes" id="UP000008641">
    <property type="component" value="Chromosome"/>
</dbReference>
<gene>
    <name evidence="2" type="ordered locus">Weevi_0120</name>
</gene>
<feature type="region of interest" description="Disordered" evidence="1">
    <location>
        <begin position="111"/>
        <end position="140"/>
    </location>
</feature>
<dbReference type="Pfam" id="PF07030">
    <property type="entry name" value="Phage_Mu_Gp36"/>
    <property type="match status" value="1"/>
</dbReference>
<accession>F0P2V6</accession>
<evidence type="ECO:0000313" key="2">
    <source>
        <dbReference type="EMBL" id="ADX66846.1"/>
    </source>
</evidence>
<proteinExistence type="predicted"/>
<dbReference type="KEGG" id="wvi:Weevi_0120"/>
<keyword evidence="3" id="KW-1185">Reference proteome</keyword>
<dbReference type="InterPro" id="IPR009752">
    <property type="entry name" value="Phage_Mu_GpJ"/>
</dbReference>
<dbReference type="AlphaFoldDB" id="F0P2V6"/>